<sequence length="72" mass="8104">MDTTQKPEQECLSEPLLPEPVKPEDWECCGSECGEACIQTIYYNEKAAYDAQQQRLKAARAAQSQESSKPHD</sequence>
<accession>A0A448D6Y8</accession>
<keyword evidence="2" id="KW-1185">Reference proteome</keyword>
<dbReference type="OrthoDB" id="5797329at2"/>
<gene>
    <name evidence="1" type="ORF">NCTC10296_00805</name>
</gene>
<evidence type="ECO:0000313" key="1">
    <source>
        <dbReference type="EMBL" id="VEF00340.1"/>
    </source>
</evidence>
<dbReference type="STRING" id="493.BWD07_10895"/>
<reference evidence="1 2" key="1">
    <citation type="submission" date="2018-12" db="EMBL/GenBank/DDBJ databases">
        <authorList>
            <consortium name="Pathogen Informatics"/>
        </authorList>
    </citation>
    <scope>NUCLEOTIDE SEQUENCE [LARGE SCALE GENOMIC DNA]</scope>
    <source>
        <strain evidence="1 2">NCTC10296</strain>
    </source>
</reference>
<name>A0A448D6Y8_9NEIS</name>
<proteinExistence type="predicted"/>
<dbReference type="KEGG" id="nci:NCTC10296_00805"/>
<dbReference type="EMBL" id="LR134313">
    <property type="protein sequence ID" value="VEF00340.1"/>
    <property type="molecule type" value="Genomic_DNA"/>
</dbReference>
<dbReference type="RefSeq" id="WP_085417438.1">
    <property type="nucleotide sequence ID" value="NZ_CAUJPY010000040.1"/>
</dbReference>
<dbReference type="AlphaFoldDB" id="A0A448D6Y8"/>
<evidence type="ECO:0000313" key="2">
    <source>
        <dbReference type="Proteomes" id="UP000279284"/>
    </source>
</evidence>
<organism evidence="1 2">
    <name type="scientific">Neisseria canis</name>
    <dbReference type="NCBI Taxonomy" id="493"/>
    <lineage>
        <taxon>Bacteria</taxon>
        <taxon>Pseudomonadati</taxon>
        <taxon>Pseudomonadota</taxon>
        <taxon>Betaproteobacteria</taxon>
        <taxon>Neisseriales</taxon>
        <taxon>Neisseriaceae</taxon>
        <taxon>Neisseria</taxon>
    </lineage>
</organism>
<dbReference type="Proteomes" id="UP000279284">
    <property type="component" value="Chromosome"/>
</dbReference>
<protein>
    <submittedName>
        <fullName evidence="1">Uncharacterized protein</fullName>
    </submittedName>
</protein>